<proteinExistence type="predicted"/>
<sequence>MKHLLAKLISSSRRVIATEVSVVVVIIAAIGVSLSFGGSARIPPPSRTTTTKSLPTTTAVPPTTTSTTTTMPPTTTTPLAEPGGGLTLFPGKRIVAFYGAPGGGVLGVLGQTSPEVAWTALAQQAAPYAQPGVQVIPAFELITYVAQHAPGPGGTYSQEISPQAIQQYLDVVQAHDGLLILDIQPGRGGFLADAKTLAPFLKLPDVALALDPEWEVNNTQVPGQVIGHTTATEINQVASWLQSLTTAYNLPQKLLLIHQFTQTMVQNKQDVQPQANVQIVFNMDGFGNWPVKVSSYHLLASDPRFGLGIKLFYQQDKPLHPPSDVLALVPQPDVIEYQ</sequence>
<feature type="region of interest" description="Disordered" evidence="1">
    <location>
        <begin position="40"/>
        <end position="78"/>
    </location>
</feature>
<reference evidence="3 4" key="1">
    <citation type="submission" date="2015-01" db="EMBL/GenBank/DDBJ databases">
        <title>Draft genome of the acidophilic iron oxidizer Acidithrix ferrooxidans strain Py-F3.</title>
        <authorList>
            <person name="Poehlein A."/>
            <person name="Eisen S."/>
            <person name="Schloemann M."/>
            <person name="Johnson B.D."/>
            <person name="Daniel R."/>
            <person name="Muehling M."/>
        </authorList>
    </citation>
    <scope>NUCLEOTIDE SEQUENCE [LARGE SCALE GENOMIC DNA]</scope>
    <source>
        <strain evidence="3 4">Py-F3</strain>
    </source>
</reference>
<evidence type="ECO:0000256" key="1">
    <source>
        <dbReference type="SAM" id="MobiDB-lite"/>
    </source>
</evidence>
<evidence type="ECO:0000313" key="4">
    <source>
        <dbReference type="Proteomes" id="UP000032360"/>
    </source>
</evidence>
<evidence type="ECO:0000313" key="3">
    <source>
        <dbReference type="EMBL" id="KJF18714.1"/>
    </source>
</evidence>
<feature type="transmembrane region" description="Helical" evidence="2">
    <location>
        <begin position="20"/>
        <end position="40"/>
    </location>
</feature>
<feature type="compositionally biased region" description="Low complexity" evidence="1">
    <location>
        <begin position="47"/>
        <end position="78"/>
    </location>
</feature>
<keyword evidence="2" id="KW-0472">Membrane</keyword>
<comment type="caution">
    <text evidence="3">The sequence shown here is derived from an EMBL/GenBank/DDBJ whole genome shotgun (WGS) entry which is preliminary data.</text>
</comment>
<gene>
    <name evidence="3" type="ORF">AXFE_04010</name>
</gene>
<dbReference type="AlphaFoldDB" id="A0A0D8HLG6"/>
<organism evidence="3 4">
    <name type="scientific">Acidithrix ferrooxidans</name>
    <dbReference type="NCBI Taxonomy" id="1280514"/>
    <lineage>
        <taxon>Bacteria</taxon>
        <taxon>Bacillati</taxon>
        <taxon>Actinomycetota</taxon>
        <taxon>Acidimicrobiia</taxon>
        <taxon>Acidimicrobiales</taxon>
        <taxon>Acidimicrobiaceae</taxon>
        <taxon>Acidithrix</taxon>
    </lineage>
</organism>
<name>A0A0D8HLG6_9ACTN</name>
<keyword evidence="4" id="KW-1185">Reference proteome</keyword>
<dbReference type="STRING" id="1280514.AXFE_04010"/>
<keyword evidence="2" id="KW-0812">Transmembrane</keyword>
<dbReference type="EMBL" id="JXYS01000008">
    <property type="protein sequence ID" value="KJF18714.1"/>
    <property type="molecule type" value="Genomic_DNA"/>
</dbReference>
<evidence type="ECO:0000256" key="2">
    <source>
        <dbReference type="SAM" id="Phobius"/>
    </source>
</evidence>
<dbReference type="Proteomes" id="UP000032360">
    <property type="component" value="Unassembled WGS sequence"/>
</dbReference>
<keyword evidence="2" id="KW-1133">Transmembrane helix</keyword>
<accession>A0A0D8HLG6</accession>
<protein>
    <submittedName>
        <fullName evidence="3">Uncharacterized protein</fullName>
    </submittedName>
</protein>